<evidence type="ECO:0000313" key="5">
    <source>
        <dbReference type="EMBL" id="RYP89046.1"/>
    </source>
</evidence>
<feature type="domain" description="Tyr recombinase" evidence="4">
    <location>
        <begin position="227"/>
        <end position="429"/>
    </location>
</feature>
<protein>
    <submittedName>
        <fullName evidence="5">Site-specific integrase</fullName>
    </submittedName>
</protein>
<evidence type="ECO:0000256" key="3">
    <source>
        <dbReference type="ARBA" id="ARBA00023172"/>
    </source>
</evidence>
<dbReference type="Gene3D" id="1.10.150.130">
    <property type="match status" value="1"/>
</dbReference>
<dbReference type="GO" id="GO:0003677">
    <property type="term" value="F:DNA binding"/>
    <property type="evidence" value="ECO:0007669"/>
    <property type="project" value="UniProtKB-KW"/>
</dbReference>
<sequence>MWIEKRGQQHRVYWRNRSQDGPRKPYEPFGTQAQAETFMTLARASSLLGALEYLQNPTPEGLLRLLGKPVRPAAAPSTTDLAVTGITPPPPGAGARLEARVDVTFEHLWMTFLKQQRHLEETTIDLYEEYGKNHFLPFFEGLDIGLIQRTPPLRPSDAIPGAVYVDDWVQEMLKKEKRNNAGRPRPGTVLSIKFITNALTVLAQAFDVALQARPAALLQVNPAREIRLPKQDRREMFFLEDGATYDRLRSAIHEHFRPLLDFLVGTGARFGEAAGLLARHVHLDVERPYIEIRLVLKWARKRWKLGRPKTRSSVRRISLSPKLVALLRPLVAEKTGDDHVFTMVEGGPMHHGNFTNRYFRPAVKAAGGKVPSRLRIHDLRHTHAAWLLSDGVPVFVVQRRLGHSNSGTTQDIYGHLTPEADDHTLALVDRRLPDVLCRDEDEARVIKLTKRESALPEFDVDDDDDLAA</sequence>
<dbReference type="PANTHER" id="PTHR30349:SF64">
    <property type="entry name" value="PROPHAGE INTEGRASE INTD-RELATED"/>
    <property type="match status" value="1"/>
</dbReference>
<gene>
    <name evidence="5" type="ORF">EKO23_01055</name>
</gene>
<dbReference type="InterPro" id="IPR010998">
    <property type="entry name" value="Integrase_recombinase_N"/>
</dbReference>
<comment type="similarity">
    <text evidence="1">Belongs to the 'phage' integrase family.</text>
</comment>
<dbReference type="PROSITE" id="PS51898">
    <property type="entry name" value="TYR_RECOMBINASE"/>
    <property type="match status" value="1"/>
</dbReference>
<comment type="caution">
    <text evidence="5">The sequence shown here is derived from an EMBL/GenBank/DDBJ whole genome shotgun (WGS) entry which is preliminary data.</text>
</comment>
<keyword evidence="3" id="KW-0233">DNA recombination</keyword>
<dbReference type="GO" id="GO:0006310">
    <property type="term" value="P:DNA recombination"/>
    <property type="evidence" value="ECO:0007669"/>
    <property type="project" value="UniProtKB-KW"/>
</dbReference>
<keyword evidence="6" id="KW-1185">Reference proteome</keyword>
<organism evidence="5 6">
    <name type="scientific">Nocardioides guangzhouensis</name>
    <dbReference type="NCBI Taxonomy" id="2497878"/>
    <lineage>
        <taxon>Bacteria</taxon>
        <taxon>Bacillati</taxon>
        <taxon>Actinomycetota</taxon>
        <taxon>Actinomycetes</taxon>
        <taxon>Propionibacteriales</taxon>
        <taxon>Nocardioidaceae</taxon>
        <taxon>Nocardioides</taxon>
    </lineage>
</organism>
<dbReference type="CDD" id="cd01189">
    <property type="entry name" value="INT_ICEBs1_C_like"/>
    <property type="match status" value="1"/>
</dbReference>
<dbReference type="InterPro" id="IPR050090">
    <property type="entry name" value="Tyrosine_recombinase_XerCD"/>
</dbReference>
<dbReference type="Pfam" id="PF00589">
    <property type="entry name" value="Phage_integrase"/>
    <property type="match status" value="1"/>
</dbReference>
<name>A0A4Q4ZN93_9ACTN</name>
<dbReference type="RefSeq" id="WP_134713159.1">
    <property type="nucleotide sequence ID" value="NZ_SDKM01000001.1"/>
</dbReference>
<evidence type="ECO:0000259" key="4">
    <source>
        <dbReference type="PROSITE" id="PS51898"/>
    </source>
</evidence>
<dbReference type="GO" id="GO:0015074">
    <property type="term" value="P:DNA integration"/>
    <property type="evidence" value="ECO:0007669"/>
    <property type="project" value="InterPro"/>
</dbReference>
<reference evidence="5 6" key="1">
    <citation type="submission" date="2019-01" db="EMBL/GenBank/DDBJ databases">
        <title>Nocardioides guangzhouensis sp. nov., an actinobacterium isolated from soil.</title>
        <authorList>
            <person name="Fu Y."/>
            <person name="Cai Y."/>
            <person name="Lin Z."/>
            <person name="Chen P."/>
        </authorList>
    </citation>
    <scope>NUCLEOTIDE SEQUENCE [LARGE SCALE GENOMIC DNA]</scope>
    <source>
        <strain evidence="5 6">130</strain>
    </source>
</reference>
<evidence type="ECO:0000256" key="1">
    <source>
        <dbReference type="ARBA" id="ARBA00008857"/>
    </source>
</evidence>
<evidence type="ECO:0000313" key="6">
    <source>
        <dbReference type="Proteomes" id="UP000295198"/>
    </source>
</evidence>
<dbReference type="OrthoDB" id="1822491at2"/>
<dbReference type="InterPro" id="IPR013762">
    <property type="entry name" value="Integrase-like_cat_sf"/>
</dbReference>
<proteinExistence type="inferred from homology"/>
<dbReference type="Proteomes" id="UP000295198">
    <property type="component" value="Unassembled WGS sequence"/>
</dbReference>
<dbReference type="InterPro" id="IPR011010">
    <property type="entry name" value="DNA_brk_join_enz"/>
</dbReference>
<dbReference type="PANTHER" id="PTHR30349">
    <property type="entry name" value="PHAGE INTEGRASE-RELATED"/>
    <property type="match status" value="1"/>
</dbReference>
<dbReference type="AlphaFoldDB" id="A0A4Q4ZN93"/>
<dbReference type="Gene3D" id="1.10.443.10">
    <property type="entry name" value="Intergrase catalytic core"/>
    <property type="match status" value="1"/>
</dbReference>
<dbReference type="InterPro" id="IPR002104">
    <property type="entry name" value="Integrase_catalytic"/>
</dbReference>
<keyword evidence="2" id="KW-0238">DNA-binding</keyword>
<evidence type="ECO:0000256" key="2">
    <source>
        <dbReference type="ARBA" id="ARBA00023125"/>
    </source>
</evidence>
<accession>A0A4Q4ZN93</accession>
<dbReference type="SUPFAM" id="SSF56349">
    <property type="entry name" value="DNA breaking-rejoining enzymes"/>
    <property type="match status" value="1"/>
</dbReference>
<dbReference type="EMBL" id="SDKM01000001">
    <property type="protein sequence ID" value="RYP89046.1"/>
    <property type="molecule type" value="Genomic_DNA"/>
</dbReference>